<dbReference type="AlphaFoldDB" id="A0A7D6VNM6"/>
<dbReference type="EMBL" id="CP059378">
    <property type="protein sequence ID" value="QLY78048.1"/>
    <property type="molecule type" value="Genomic_DNA"/>
</dbReference>
<dbReference type="NCBIfam" id="TIGR01641">
    <property type="entry name" value="phageSPP1_gp7"/>
    <property type="match status" value="1"/>
</dbReference>
<gene>
    <name evidence="2" type="ORF">HZF06_13190</name>
</gene>
<reference evidence="2 3" key="1">
    <citation type="submission" date="2020-07" db="EMBL/GenBank/DDBJ databases">
        <title>Electron transfer.</title>
        <authorList>
            <person name="Huang L."/>
            <person name="Liu X."/>
            <person name="Zhou S."/>
        </authorList>
    </citation>
    <scope>NUCLEOTIDE SEQUENCE [LARGE SCALE GENOMIC DNA]</scope>
    <source>
        <strain evidence="2 3">Lx1</strain>
    </source>
</reference>
<organism evidence="2 3">
    <name type="scientific">Clostridium intestinale</name>
    <dbReference type="NCBI Taxonomy" id="36845"/>
    <lineage>
        <taxon>Bacteria</taxon>
        <taxon>Bacillati</taxon>
        <taxon>Bacillota</taxon>
        <taxon>Clostridia</taxon>
        <taxon>Eubacteriales</taxon>
        <taxon>Clostridiaceae</taxon>
        <taxon>Clostridium</taxon>
    </lineage>
</organism>
<protein>
    <submittedName>
        <fullName evidence="2">Minor capsid protein</fullName>
    </submittedName>
</protein>
<accession>A0A7D6VNM6</accession>
<dbReference type="KEGG" id="cint:HZF06_13190"/>
<dbReference type="Pfam" id="PF04233">
    <property type="entry name" value="Phage_Mu_F"/>
    <property type="match status" value="1"/>
</dbReference>
<proteinExistence type="predicted"/>
<evidence type="ECO:0000313" key="2">
    <source>
        <dbReference type="EMBL" id="QLY78048.1"/>
    </source>
</evidence>
<name>A0A7D6VNM6_9CLOT</name>
<dbReference type="InterPro" id="IPR006528">
    <property type="entry name" value="Phage_head_morphogenesis_dom"/>
</dbReference>
<feature type="domain" description="Phage head morphogenesis" evidence="1">
    <location>
        <begin position="196"/>
        <end position="301"/>
    </location>
</feature>
<evidence type="ECO:0000259" key="1">
    <source>
        <dbReference type="Pfam" id="PF04233"/>
    </source>
</evidence>
<dbReference type="Proteomes" id="UP000512286">
    <property type="component" value="Chromosome"/>
</dbReference>
<evidence type="ECO:0000313" key="3">
    <source>
        <dbReference type="Proteomes" id="UP000512286"/>
    </source>
</evidence>
<dbReference type="RefSeq" id="WP_181600514.1">
    <property type="nucleotide sequence ID" value="NZ_CP059378.1"/>
</dbReference>
<sequence>MKSNTYWENRANERMAEYHKSSDETIYKINLAYDKAIKDINKDIEKIFNKFALDGGLTQSEAMELLNTRVSQKELDSIKLKIKGIQDEDLKKYLMSQLNAKAYKARITRLEAIKESIYINTKLAADVEINTSTQLYTDTANKSYHRNIFDIQKGIGVGFNVAQMPVQTIQEILKNKWSGKHYSRRIWHNTDVLVEKLEEVITSGLMTGKSSSRMAAELRELTDYGKFAAERLIRTETTYIVNAAELESYKELGIERYIYVATLDLRTSDVCREMDGKIIEVVKAKVGVNLPPLHPYCRSTTRAYFENIERLKRRARDPVTGKTYIIPGNMNYKEWYDKFVFGKYGKEQTKILEKKIHDN</sequence>